<reference evidence="3" key="1">
    <citation type="submission" date="2023-08" db="EMBL/GenBank/DDBJ databases">
        <authorList>
            <person name="Alioto T."/>
            <person name="Alioto T."/>
            <person name="Gomez Garrido J."/>
        </authorList>
    </citation>
    <scope>NUCLEOTIDE SEQUENCE</scope>
</reference>
<dbReference type="AlphaFoldDB" id="A0AA36EZA6"/>
<dbReference type="SUPFAM" id="SSF75217">
    <property type="entry name" value="alpha/beta knot"/>
    <property type="match status" value="1"/>
</dbReference>
<evidence type="ECO:0000313" key="4">
    <source>
        <dbReference type="Proteomes" id="UP001162480"/>
    </source>
</evidence>
<dbReference type="InterPro" id="IPR029028">
    <property type="entry name" value="Alpha/beta_knot_MTases"/>
</dbReference>
<dbReference type="InterPro" id="IPR012340">
    <property type="entry name" value="NA-bd_OB-fold"/>
</dbReference>
<dbReference type="Gene3D" id="2.40.50.140">
    <property type="entry name" value="Nucleic acid-binding proteins"/>
    <property type="match status" value="1"/>
</dbReference>
<feature type="compositionally biased region" description="Basic and acidic residues" evidence="2">
    <location>
        <begin position="93"/>
        <end position="131"/>
    </location>
</feature>
<evidence type="ECO:0000256" key="2">
    <source>
        <dbReference type="SAM" id="MobiDB-lite"/>
    </source>
</evidence>
<dbReference type="PANTHER" id="PTHR12150">
    <property type="entry name" value="CLASS IV SAM-BINDING METHYLTRANSFERASE-RELATED"/>
    <property type="match status" value="1"/>
</dbReference>
<feature type="region of interest" description="Disordered" evidence="2">
    <location>
        <begin position="59"/>
        <end position="148"/>
    </location>
</feature>
<keyword evidence="4" id="KW-1185">Reference proteome</keyword>
<evidence type="ECO:0000256" key="1">
    <source>
        <dbReference type="ARBA" id="ARBA00009841"/>
    </source>
</evidence>
<dbReference type="CDD" id="cd18086">
    <property type="entry name" value="HsC9orf114-like"/>
    <property type="match status" value="1"/>
</dbReference>
<name>A0AA36EZA6_OCTVU</name>
<sequence>MSYKFKVLTYRGYKLLRKTIKQCIYYNTACISDAVLKINIIKPEFILKGSSLPVAPVAASMNSSSSAKINSKTKRKRSRENIKQSEPYINMRKLQEAMKQKREENEPKEKELLEKMKTQEKTTKKATKSEEELNTNTKNKEKNDGKGRSYTLTIALPGSILDNAQAAVLRTYLVGQVARAAVIFNVDEIVVFDERKHSDRNASGGFKADSNHLFGRLLQYLECPQYIRKQLFPRHSDLQYAGVLNPVASPHHMSVGEESIYREGVVHNESSEPGGGSLVDVGLKKKVLVDQTIPSGQRVTVKLNTVRSKTNILKGTAVSFSTPRTEAGIYWGYTVRMADSLSSVITECPYEEGYDTIIGTSDKGTSVDELKLEKFRHALVVFGGLQGLEASLEADAKLTVDNPRYLFHYYLNTCPNQGSRTIRTEEAILITMSALRPKIDLAQR</sequence>
<protein>
    <submittedName>
        <fullName evidence="3">Uncharacterized protein</fullName>
    </submittedName>
</protein>
<dbReference type="Proteomes" id="UP001162480">
    <property type="component" value="Chromosome 2"/>
</dbReference>
<evidence type="ECO:0000313" key="3">
    <source>
        <dbReference type="EMBL" id="CAI9718627.1"/>
    </source>
</evidence>
<gene>
    <name evidence="3" type="ORF">OCTVUL_1B018195</name>
</gene>
<feature type="compositionally biased region" description="Basic and acidic residues" evidence="2">
    <location>
        <begin position="138"/>
        <end position="147"/>
    </location>
</feature>
<feature type="compositionally biased region" description="Low complexity" evidence="2">
    <location>
        <begin position="59"/>
        <end position="70"/>
    </location>
</feature>
<dbReference type="Pfam" id="PF02598">
    <property type="entry name" value="Methyltrn_RNA_3"/>
    <property type="match status" value="1"/>
</dbReference>
<accession>A0AA36EZA6</accession>
<dbReference type="PANTHER" id="PTHR12150:SF13">
    <property type="entry name" value="METHYLTRANSFERASE C9ORF114-RELATED"/>
    <property type="match status" value="1"/>
</dbReference>
<organism evidence="3 4">
    <name type="scientific">Octopus vulgaris</name>
    <name type="common">Common octopus</name>
    <dbReference type="NCBI Taxonomy" id="6645"/>
    <lineage>
        <taxon>Eukaryota</taxon>
        <taxon>Metazoa</taxon>
        <taxon>Spiralia</taxon>
        <taxon>Lophotrochozoa</taxon>
        <taxon>Mollusca</taxon>
        <taxon>Cephalopoda</taxon>
        <taxon>Coleoidea</taxon>
        <taxon>Octopodiformes</taxon>
        <taxon>Octopoda</taxon>
        <taxon>Incirrata</taxon>
        <taxon>Octopodidae</taxon>
        <taxon>Octopus</taxon>
    </lineage>
</organism>
<dbReference type="InterPro" id="IPR003750">
    <property type="entry name" value="Put_MeTrfase-C9orf114-like"/>
</dbReference>
<dbReference type="SUPFAM" id="SSF50249">
    <property type="entry name" value="Nucleic acid-binding proteins"/>
    <property type="match status" value="1"/>
</dbReference>
<comment type="similarity">
    <text evidence="1">Belongs to the class IV-like SAM-binding methyltransferase superfamily.</text>
</comment>
<dbReference type="EMBL" id="OX597815">
    <property type="protein sequence ID" value="CAI9718627.1"/>
    <property type="molecule type" value="Genomic_DNA"/>
</dbReference>
<dbReference type="InterPro" id="IPR029026">
    <property type="entry name" value="tRNA_m1G_MTases_N"/>
</dbReference>
<proteinExistence type="inferred from homology"/>
<dbReference type="Gene3D" id="3.40.1280.10">
    <property type="match status" value="1"/>
</dbReference>